<reference evidence="4" key="1">
    <citation type="submission" date="2015-01" db="EMBL/GenBank/DDBJ databases">
        <authorList>
            <person name="MANFREDI Pablo"/>
        </authorList>
    </citation>
    <scope>NUCLEOTIDE SEQUENCE [LARGE SCALE GENOMIC DNA]</scope>
    <source>
        <strain evidence="4">Ccyn2B</strain>
    </source>
</reference>
<protein>
    <submittedName>
        <fullName evidence="3">Putative Sulfatase-modifying factor 1</fullName>
        <ecNumber evidence="3">1.8.99.-</ecNumber>
    </submittedName>
</protein>
<sequence>MKNARLTQKGLIYQQILSKVAVLTAIVATISLTSCRKEQEDLINPITNSSSSGEGQSNSGGNISKPEDSNLVFVEGGTFLMGSPVGSGDGDERPQHKVTLKSFKITKYEITNEQYAKFLSAKGNQTENGVKWYQGTDFEIKGKVFTPKKGMGKIPVRFVSWNGAVAYASWVKGRIPTEAEWEYAARGGRKSKGYTWSGSNNINEVAWYVGNSGQRLHNVGEKKPNELGIYDMSGNVWEWTADWYAPYSKEAKTNPKGPSKGKARSRRGASAFCTSHNNRSANRSNRAPNGVRHNLGFRVVFDVK</sequence>
<dbReference type="Proteomes" id="UP000038055">
    <property type="component" value="Unassembled WGS sequence"/>
</dbReference>
<dbReference type="InterPro" id="IPR051043">
    <property type="entry name" value="Sulfatase_Mod_Factor_Kinase"/>
</dbReference>
<name>A0A0B7H8S4_9FLAO</name>
<dbReference type="InterPro" id="IPR016187">
    <property type="entry name" value="CTDL_fold"/>
</dbReference>
<organism evidence="3 4">
    <name type="scientific">Capnocytophaga cynodegmi</name>
    <dbReference type="NCBI Taxonomy" id="28189"/>
    <lineage>
        <taxon>Bacteria</taxon>
        <taxon>Pseudomonadati</taxon>
        <taxon>Bacteroidota</taxon>
        <taxon>Flavobacteriia</taxon>
        <taxon>Flavobacteriales</taxon>
        <taxon>Flavobacteriaceae</taxon>
        <taxon>Capnocytophaga</taxon>
    </lineage>
</organism>
<feature type="region of interest" description="Disordered" evidence="1">
    <location>
        <begin position="250"/>
        <end position="290"/>
    </location>
</feature>
<dbReference type="InterPro" id="IPR005532">
    <property type="entry name" value="SUMF_dom"/>
</dbReference>
<dbReference type="eggNOG" id="COG1262">
    <property type="taxonomic scope" value="Bacteria"/>
</dbReference>
<evidence type="ECO:0000259" key="2">
    <source>
        <dbReference type="Pfam" id="PF03781"/>
    </source>
</evidence>
<dbReference type="RefSeq" id="WP_082023178.1">
    <property type="nucleotide sequence ID" value="NZ_CDOD01000021.1"/>
</dbReference>
<proteinExistence type="predicted"/>
<keyword evidence="4" id="KW-1185">Reference proteome</keyword>
<evidence type="ECO:0000313" key="4">
    <source>
        <dbReference type="Proteomes" id="UP000038055"/>
    </source>
</evidence>
<dbReference type="PANTHER" id="PTHR23150">
    <property type="entry name" value="SULFATASE MODIFYING FACTOR 1, 2"/>
    <property type="match status" value="1"/>
</dbReference>
<feature type="region of interest" description="Disordered" evidence="1">
    <location>
        <begin position="44"/>
        <end position="67"/>
    </location>
</feature>
<dbReference type="InterPro" id="IPR042095">
    <property type="entry name" value="SUMF_sf"/>
</dbReference>
<keyword evidence="3" id="KW-0560">Oxidoreductase</keyword>
<feature type="compositionally biased region" description="Low complexity" evidence="1">
    <location>
        <begin position="277"/>
        <end position="287"/>
    </location>
</feature>
<dbReference type="PROSITE" id="PS51257">
    <property type="entry name" value="PROKAR_LIPOPROTEIN"/>
    <property type="match status" value="1"/>
</dbReference>
<feature type="compositionally biased region" description="Low complexity" evidence="1">
    <location>
        <begin position="48"/>
        <end position="64"/>
    </location>
</feature>
<evidence type="ECO:0000256" key="1">
    <source>
        <dbReference type="SAM" id="MobiDB-lite"/>
    </source>
</evidence>
<dbReference type="Gene3D" id="3.90.1580.10">
    <property type="entry name" value="paralog of FGE (formylglycine-generating enzyme)"/>
    <property type="match status" value="1"/>
</dbReference>
<dbReference type="EMBL" id="CDOD01000021">
    <property type="protein sequence ID" value="CEN35695.1"/>
    <property type="molecule type" value="Genomic_DNA"/>
</dbReference>
<feature type="domain" description="Sulfatase-modifying factor enzyme-like" evidence="2">
    <location>
        <begin position="70"/>
        <end position="300"/>
    </location>
</feature>
<accession>A0A0B7H8S4</accession>
<evidence type="ECO:0000313" key="3">
    <source>
        <dbReference type="EMBL" id="CEN35695.1"/>
    </source>
</evidence>
<gene>
    <name evidence="3" type="ORF">CCYN2B_280027</name>
</gene>
<dbReference type="GO" id="GO:0120147">
    <property type="term" value="F:formylglycine-generating oxidase activity"/>
    <property type="evidence" value="ECO:0007669"/>
    <property type="project" value="TreeGrafter"/>
</dbReference>
<dbReference type="Pfam" id="PF03781">
    <property type="entry name" value="FGE-sulfatase"/>
    <property type="match status" value="1"/>
</dbReference>
<dbReference type="STRING" id="28189.CCYN74_50010"/>
<dbReference type="PANTHER" id="PTHR23150:SF19">
    <property type="entry name" value="FORMYLGLYCINE-GENERATING ENZYME"/>
    <property type="match status" value="1"/>
</dbReference>
<dbReference type="EC" id="1.8.99.-" evidence="3"/>
<dbReference type="SUPFAM" id="SSF56436">
    <property type="entry name" value="C-type lectin-like"/>
    <property type="match status" value="1"/>
</dbReference>
<dbReference type="AlphaFoldDB" id="A0A0B7H8S4"/>